<gene>
    <name evidence="2" type="ORF">METZ01_LOCUS109467</name>
</gene>
<reference evidence="2" key="1">
    <citation type="submission" date="2018-05" db="EMBL/GenBank/DDBJ databases">
        <authorList>
            <person name="Lanie J.A."/>
            <person name="Ng W.-L."/>
            <person name="Kazmierczak K.M."/>
            <person name="Andrzejewski T.M."/>
            <person name="Davidsen T.M."/>
            <person name="Wayne K.J."/>
            <person name="Tettelin H."/>
            <person name="Glass J.I."/>
            <person name="Rusch D."/>
            <person name="Podicherti R."/>
            <person name="Tsui H.-C.T."/>
            <person name="Winkler M.E."/>
        </authorList>
    </citation>
    <scope>NUCLEOTIDE SEQUENCE</scope>
</reference>
<evidence type="ECO:0000313" key="2">
    <source>
        <dbReference type="EMBL" id="SVA56613.1"/>
    </source>
</evidence>
<dbReference type="GO" id="GO:0120147">
    <property type="term" value="F:formylglycine-generating oxidase activity"/>
    <property type="evidence" value="ECO:0007669"/>
    <property type="project" value="TreeGrafter"/>
</dbReference>
<dbReference type="AlphaFoldDB" id="A0A381WXE9"/>
<sequence length="293" mass="32743">MKKPFLVALLIVTAVLLVHDAQTSQAPPGMVLIPSGSFIMGDADGQDMEKPVHEVELDAFYMDTHEVTLEEFEDFVDATNYVTDAENGGGSIIWTGEGWEKTEGINWRFDAAGNLHTVEEKNQPVTHLSWNDANAYAQWVGKRLPTEAEWEYAARGGEKGYRFAWGNEPLGEDVVANVSDENFVEVVTTWPYTEGYDDGFIFGAPVGSFPPNSFGLFDMSGNAWEWCADYFDAEYYSRSPKENPLNETPNGRRVMRGNSWDGRPGLMRASRRTSDLQANSYADTGFRCAKDIE</sequence>
<name>A0A381WXE9_9ZZZZ</name>
<dbReference type="Gene3D" id="3.90.1580.10">
    <property type="entry name" value="paralog of FGE (formylglycine-generating enzyme)"/>
    <property type="match status" value="1"/>
</dbReference>
<proteinExistence type="predicted"/>
<evidence type="ECO:0000259" key="1">
    <source>
        <dbReference type="Pfam" id="PF03781"/>
    </source>
</evidence>
<accession>A0A381WXE9</accession>
<dbReference type="Pfam" id="PF03781">
    <property type="entry name" value="FGE-sulfatase"/>
    <property type="match status" value="1"/>
</dbReference>
<organism evidence="2">
    <name type="scientific">marine metagenome</name>
    <dbReference type="NCBI Taxonomy" id="408172"/>
    <lineage>
        <taxon>unclassified sequences</taxon>
        <taxon>metagenomes</taxon>
        <taxon>ecological metagenomes</taxon>
    </lineage>
</organism>
<dbReference type="PANTHER" id="PTHR23150">
    <property type="entry name" value="SULFATASE MODIFYING FACTOR 1, 2"/>
    <property type="match status" value="1"/>
</dbReference>
<dbReference type="EMBL" id="UINC01013048">
    <property type="protein sequence ID" value="SVA56613.1"/>
    <property type="molecule type" value="Genomic_DNA"/>
</dbReference>
<dbReference type="InterPro" id="IPR042095">
    <property type="entry name" value="SUMF_sf"/>
</dbReference>
<feature type="domain" description="Sulfatase-modifying factor enzyme-like" evidence="1">
    <location>
        <begin position="28"/>
        <end position="290"/>
    </location>
</feature>
<dbReference type="PANTHER" id="PTHR23150:SF19">
    <property type="entry name" value="FORMYLGLYCINE-GENERATING ENZYME"/>
    <property type="match status" value="1"/>
</dbReference>
<dbReference type="InterPro" id="IPR016187">
    <property type="entry name" value="CTDL_fold"/>
</dbReference>
<dbReference type="InterPro" id="IPR051043">
    <property type="entry name" value="Sulfatase_Mod_Factor_Kinase"/>
</dbReference>
<dbReference type="SUPFAM" id="SSF56436">
    <property type="entry name" value="C-type lectin-like"/>
    <property type="match status" value="1"/>
</dbReference>
<protein>
    <recommendedName>
        <fullName evidence="1">Sulfatase-modifying factor enzyme-like domain-containing protein</fullName>
    </recommendedName>
</protein>
<dbReference type="InterPro" id="IPR005532">
    <property type="entry name" value="SUMF_dom"/>
</dbReference>